<evidence type="ECO:0000313" key="3">
    <source>
        <dbReference type="Proteomes" id="UP000009881"/>
    </source>
</evidence>
<keyword evidence="3" id="KW-1185">Reference proteome</keyword>
<dbReference type="AlphaFoldDB" id="K9GPN2"/>
<dbReference type="PANTHER" id="PTHR35399">
    <property type="entry name" value="SLR8030 PROTEIN"/>
    <property type="match status" value="1"/>
</dbReference>
<dbReference type="Pfam" id="PF05787">
    <property type="entry name" value="PhoX"/>
    <property type="match status" value="1"/>
</dbReference>
<feature type="signal peptide" evidence="1">
    <location>
        <begin position="1"/>
        <end position="34"/>
    </location>
</feature>
<feature type="chain" id="PRO_5003929365" evidence="1">
    <location>
        <begin position="35"/>
        <end position="603"/>
    </location>
</feature>
<dbReference type="InterPro" id="IPR008557">
    <property type="entry name" value="PhoX"/>
</dbReference>
<gene>
    <name evidence="2" type="ORF">C882_2251</name>
</gene>
<dbReference type="Proteomes" id="UP000009881">
    <property type="component" value="Unassembled WGS sequence"/>
</dbReference>
<keyword evidence="1" id="KW-0732">Signal</keyword>
<dbReference type="PANTHER" id="PTHR35399:SF2">
    <property type="entry name" value="DUF839 DOMAIN-CONTAINING PROTEIN"/>
    <property type="match status" value="1"/>
</dbReference>
<protein>
    <submittedName>
        <fullName evidence="2">Alkaline phosphatase</fullName>
    </submittedName>
</protein>
<sequence length="603" mass="64041">MPCPPFPRRARFGGVIALLLAPLLAVGGSTAAAAAEPELTFLAVEAPETDLEKRSIRTTPRVLRRDGEGETIGYRVLARSGQEVGTGTFGVLHDQRGTALYDGAEPRVSDEVGFTSLLHRGRRWFALTQFGDLPGALYLSELVQGRDGTLIAMQTAPVDTAPIGGLWRPMEGGMTPWDTHLAAEGAPPDARLVDEAQDMAALEDAAAMASWFGRSARGGDRAALEAFRQTVDPYRYGHIIEADVDHRGRPTVHRRFALGRTAPEDVLAMPDGRTVYITDRADGGGLFMFIADEMADLSAGHLYAARWRQTASVAGGAADVEWIDLGHAREVDIARLLDRGVTFTDLFDRREALDGHCPDGFTGLETAAGPECLAVKPGMEMAASRLETRRYAAMLGATTEFVRSGGLALDPARKRVFLAVGAVAGPMTEPGGTAGPGTDHIALPANPCGTIYAMQLGTVAGIASDRVATRASAVVAGVPVEDAGADAVDRNDCALNGIANPRGLAFLGDDDTLILAEDTARGHQNDALWAWDAATGSLSRLQTTPYGAAVSGVAWFPHMGDWGYLFSSVAHPYGDSSTEKALTPAARRGYLGYIGPFRERLFN</sequence>
<dbReference type="SUPFAM" id="SSF75011">
    <property type="entry name" value="3-carboxy-cis,cis-mucoante lactonizing enzyme"/>
    <property type="match status" value="1"/>
</dbReference>
<comment type="caution">
    <text evidence="2">The sequence shown here is derived from an EMBL/GenBank/DDBJ whole genome shotgun (WGS) entry which is preliminary data.</text>
</comment>
<dbReference type="STRING" id="1238182.C882_2251"/>
<proteinExistence type="predicted"/>
<evidence type="ECO:0000313" key="2">
    <source>
        <dbReference type="EMBL" id="EKV26624.1"/>
    </source>
</evidence>
<reference evidence="2 3" key="1">
    <citation type="journal article" date="2013" name="Genome Announc.">
        <title>Draft Genome Sequence of an Alphaproteobacterium, Caenispirillum salinarum AK4(T), Isolated from a Solar Saltern.</title>
        <authorList>
            <person name="Khatri I."/>
            <person name="Singh A."/>
            <person name="Korpole S."/>
            <person name="Pinnaka A.K."/>
            <person name="Subramanian S."/>
        </authorList>
    </citation>
    <scope>NUCLEOTIDE SEQUENCE [LARGE SCALE GENOMIC DNA]</scope>
    <source>
        <strain evidence="2 3">AK4</strain>
    </source>
</reference>
<name>K9GPN2_9PROT</name>
<dbReference type="RefSeq" id="WP_009542646.1">
    <property type="nucleotide sequence ID" value="NZ_ANHY01000026.1"/>
</dbReference>
<organism evidence="2 3">
    <name type="scientific">Caenispirillum salinarum AK4</name>
    <dbReference type="NCBI Taxonomy" id="1238182"/>
    <lineage>
        <taxon>Bacteria</taxon>
        <taxon>Pseudomonadati</taxon>
        <taxon>Pseudomonadota</taxon>
        <taxon>Alphaproteobacteria</taxon>
        <taxon>Rhodospirillales</taxon>
        <taxon>Novispirillaceae</taxon>
        <taxon>Caenispirillum</taxon>
    </lineage>
</organism>
<dbReference type="EMBL" id="ANHY01000026">
    <property type="protein sequence ID" value="EKV26624.1"/>
    <property type="molecule type" value="Genomic_DNA"/>
</dbReference>
<dbReference type="OrthoDB" id="9801383at2"/>
<dbReference type="PATRIC" id="fig|1238182.3.peg.4205"/>
<accession>K9GPN2</accession>
<evidence type="ECO:0000256" key="1">
    <source>
        <dbReference type="SAM" id="SignalP"/>
    </source>
</evidence>
<dbReference type="eggNOG" id="COG3211">
    <property type="taxonomic scope" value="Bacteria"/>
</dbReference>